<evidence type="ECO:0000256" key="3">
    <source>
        <dbReference type="ARBA" id="ARBA00022679"/>
    </source>
</evidence>
<comment type="similarity">
    <text evidence="1">Belongs to the protein kinase superfamily. NEK Ser/Thr protein kinase family. NIMA subfamily.</text>
</comment>
<dbReference type="EC" id="2.7.11.1" evidence="2"/>
<sequence>MSERLLAQRYRLVDTIGRGGMGTVWLGHDELLDRSVAVKEVRIAEGLPPDERDRLVERTMREARICAQLNHPAIVTVHDVVRVDERPWVVMELIEGRGLDSIVAEQGPLTPARAADVGAQAASALRRAHEAGVLHRDIKPANIMIDDEDQVVLTDFGIATQQGESGLTQAGVIGTPGYLAPEQLQQDQVGPAADLWALGATLYYLVEGRPAYRRETAAATAMAPLTTDPDPPQRAGSLWPLLEQLLSRDPTARPDVSTLESRLRAVGSDPGAVAAHESPDTAPGAAPPPEAAHRAAPPHDSDPRPAEALPGPAPHPGPAQHAPPPHWAPPAAEKSGAGSSTGRIVALVTAGVLVVAILGIVGVLLVTQVVGTGGDDPAQVAAEDANAAGDNDDTADTNETASERGVVAGADPVPECADVDGEVLARHIPDLEQQDDEFLDDPQGDGRYCEWESAPTTQEADGFASVLMLDNRDGPEAAATELDLDAQEFGGTPVEGIGDRAQRWYDEDNNVGCLGTATGRLYVRTCYDAARSSTDASSIRAEEAMDTAQEITENIL</sequence>
<protein>
    <recommendedName>
        <fullName evidence="2">non-specific serine/threonine protein kinase</fullName>
        <ecNumber evidence="2">2.7.11.1</ecNumber>
    </recommendedName>
</protein>
<dbReference type="Pfam" id="PF00069">
    <property type="entry name" value="Pkinase"/>
    <property type="match status" value="1"/>
</dbReference>
<dbReference type="Gene3D" id="3.30.200.20">
    <property type="entry name" value="Phosphorylase Kinase, domain 1"/>
    <property type="match status" value="1"/>
</dbReference>
<keyword evidence="9" id="KW-0472">Membrane</keyword>
<accession>A0ABU2H6Q3</accession>
<proteinExistence type="inferred from homology"/>
<keyword evidence="6 7" id="KW-0067">ATP-binding</keyword>
<dbReference type="SMART" id="SM00220">
    <property type="entry name" value="S_TKc"/>
    <property type="match status" value="1"/>
</dbReference>
<dbReference type="InterPro" id="IPR000719">
    <property type="entry name" value="Prot_kinase_dom"/>
</dbReference>
<feature type="compositionally biased region" description="Basic and acidic residues" evidence="8">
    <location>
        <begin position="291"/>
        <end position="305"/>
    </location>
</feature>
<feature type="binding site" evidence="7">
    <location>
        <position position="39"/>
    </location>
    <ligand>
        <name>ATP</name>
        <dbReference type="ChEBI" id="CHEBI:30616"/>
    </ligand>
</feature>
<keyword evidence="9" id="KW-0812">Transmembrane</keyword>
<feature type="region of interest" description="Disordered" evidence="8">
    <location>
        <begin position="249"/>
        <end position="338"/>
    </location>
</feature>
<dbReference type="GO" id="GO:0004674">
    <property type="term" value="F:protein serine/threonine kinase activity"/>
    <property type="evidence" value="ECO:0007669"/>
    <property type="project" value="UniProtKB-EC"/>
</dbReference>
<feature type="transmembrane region" description="Helical" evidence="9">
    <location>
        <begin position="344"/>
        <end position="366"/>
    </location>
</feature>
<dbReference type="EMBL" id="JAVLVT010000005">
    <property type="protein sequence ID" value="MDS1270986.1"/>
    <property type="molecule type" value="Genomic_DNA"/>
</dbReference>
<feature type="compositionally biased region" description="Pro residues" evidence="8">
    <location>
        <begin position="311"/>
        <end position="328"/>
    </location>
</feature>
<dbReference type="Proteomes" id="UP001250214">
    <property type="component" value="Unassembled WGS sequence"/>
</dbReference>
<dbReference type="PROSITE" id="PS00108">
    <property type="entry name" value="PROTEIN_KINASE_ST"/>
    <property type="match status" value="1"/>
</dbReference>
<dbReference type="InterPro" id="IPR011009">
    <property type="entry name" value="Kinase-like_dom_sf"/>
</dbReference>
<evidence type="ECO:0000256" key="5">
    <source>
        <dbReference type="ARBA" id="ARBA00022777"/>
    </source>
</evidence>
<gene>
    <name evidence="11" type="ORF">RIF23_11820</name>
</gene>
<keyword evidence="12" id="KW-1185">Reference proteome</keyword>
<dbReference type="PROSITE" id="PS50011">
    <property type="entry name" value="PROTEIN_KINASE_DOM"/>
    <property type="match status" value="1"/>
</dbReference>
<evidence type="ECO:0000256" key="8">
    <source>
        <dbReference type="SAM" id="MobiDB-lite"/>
    </source>
</evidence>
<evidence type="ECO:0000256" key="4">
    <source>
        <dbReference type="ARBA" id="ARBA00022741"/>
    </source>
</evidence>
<name>A0ABU2H6Q3_9ACTN</name>
<evidence type="ECO:0000256" key="9">
    <source>
        <dbReference type="SAM" id="Phobius"/>
    </source>
</evidence>
<evidence type="ECO:0000259" key="10">
    <source>
        <dbReference type="PROSITE" id="PS50011"/>
    </source>
</evidence>
<dbReference type="PANTHER" id="PTHR43671">
    <property type="entry name" value="SERINE/THREONINE-PROTEIN KINASE NEK"/>
    <property type="match status" value="1"/>
</dbReference>
<evidence type="ECO:0000313" key="11">
    <source>
        <dbReference type="EMBL" id="MDS1270986.1"/>
    </source>
</evidence>
<evidence type="ECO:0000256" key="1">
    <source>
        <dbReference type="ARBA" id="ARBA00010886"/>
    </source>
</evidence>
<dbReference type="SUPFAM" id="SSF56112">
    <property type="entry name" value="Protein kinase-like (PK-like)"/>
    <property type="match status" value="1"/>
</dbReference>
<dbReference type="InterPro" id="IPR017441">
    <property type="entry name" value="Protein_kinase_ATP_BS"/>
</dbReference>
<evidence type="ECO:0000256" key="6">
    <source>
        <dbReference type="ARBA" id="ARBA00022840"/>
    </source>
</evidence>
<dbReference type="InterPro" id="IPR050660">
    <property type="entry name" value="NEK_Ser/Thr_kinase"/>
</dbReference>
<evidence type="ECO:0000256" key="7">
    <source>
        <dbReference type="PROSITE-ProRule" id="PRU10141"/>
    </source>
</evidence>
<keyword evidence="4 7" id="KW-0547">Nucleotide-binding</keyword>
<dbReference type="Gene3D" id="1.10.510.10">
    <property type="entry name" value="Transferase(Phosphotransferase) domain 1"/>
    <property type="match status" value="1"/>
</dbReference>
<keyword evidence="9" id="KW-1133">Transmembrane helix</keyword>
<dbReference type="PROSITE" id="PS00107">
    <property type="entry name" value="PROTEIN_KINASE_ATP"/>
    <property type="match status" value="1"/>
</dbReference>
<dbReference type="CDD" id="cd14014">
    <property type="entry name" value="STKc_PknB_like"/>
    <property type="match status" value="1"/>
</dbReference>
<dbReference type="RefSeq" id="WP_310912539.1">
    <property type="nucleotide sequence ID" value="NZ_JAVLVT010000005.1"/>
</dbReference>
<organism evidence="11 12">
    <name type="scientific">Lipingzhangella rawalii</name>
    <dbReference type="NCBI Taxonomy" id="2055835"/>
    <lineage>
        <taxon>Bacteria</taxon>
        <taxon>Bacillati</taxon>
        <taxon>Actinomycetota</taxon>
        <taxon>Actinomycetes</taxon>
        <taxon>Streptosporangiales</taxon>
        <taxon>Nocardiopsidaceae</taxon>
        <taxon>Lipingzhangella</taxon>
    </lineage>
</organism>
<dbReference type="PANTHER" id="PTHR43671:SF13">
    <property type="entry name" value="SERINE_THREONINE-PROTEIN KINASE NEK2"/>
    <property type="match status" value="1"/>
</dbReference>
<evidence type="ECO:0000256" key="2">
    <source>
        <dbReference type="ARBA" id="ARBA00012513"/>
    </source>
</evidence>
<keyword evidence="3 11" id="KW-0808">Transferase</keyword>
<reference evidence="12" key="1">
    <citation type="submission" date="2023-07" db="EMBL/GenBank/DDBJ databases">
        <title>Novel species in the genus Lipingzhangella isolated from Sambhar Salt Lake.</title>
        <authorList>
            <person name="Jiya N."/>
            <person name="Kajale S."/>
            <person name="Sharma A."/>
        </authorList>
    </citation>
    <scope>NUCLEOTIDE SEQUENCE [LARGE SCALE GENOMIC DNA]</scope>
    <source>
        <strain evidence="12">LS1_29</strain>
    </source>
</reference>
<keyword evidence="5 11" id="KW-0418">Kinase</keyword>
<evidence type="ECO:0000313" key="12">
    <source>
        <dbReference type="Proteomes" id="UP001250214"/>
    </source>
</evidence>
<feature type="domain" description="Protein kinase" evidence="10">
    <location>
        <begin position="10"/>
        <end position="263"/>
    </location>
</feature>
<dbReference type="InterPro" id="IPR008271">
    <property type="entry name" value="Ser/Thr_kinase_AS"/>
</dbReference>
<comment type="caution">
    <text evidence="11">The sequence shown here is derived from an EMBL/GenBank/DDBJ whole genome shotgun (WGS) entry which is preliminary data.</text>
</comment>